<dbReference type="EMBL" id="VSSQ01043132">
    <property type="protein sequence ID" value="MPM96790.1"/>
    <property type="molecule type" value="Genomic_DNA"/>
</dbReference>
<sequence length="263" mass="28279">MATGRAVPGLEPAVHRGASAARIGLVQDVVMDQDTGVQQFEGADHRPDRGRDVVIAGRADIAPVGERRTQPLAARRERPGQVDQVGGLGAEFGQRVRPFVQEAGQLGAHRPAQVCRQRVRSVQVDHGLSLDCRLRERCHSLARMPGPEPTIADALATGGRPTMSFEFFPPKDDAAQAQLAAAGYPTVADESFDSRELIERESMPDFCLAFIELNTRLGLERINTITSTVICLIAPSSGDLFGWELIAPTDAGPLDDLTGNPQA</sequence>
<gene>
    <name evidence="1" type="ORF">SDC9_143955</name>
</gene>
<evidence type="ECO:0000313" key="1">
    <source>
        <dbReference type="EMBL" id="MPM96790.1"/>
    </source>
</evidence>
<reference evidence="1" key="1">
    <citation type="submission" date="2019-08" db="EMBL/GenBank/DDBJ databases">
        <authorList>
            <person name="Kucharzyk K."/>
            <person name="Murdoch R.W."/>
            <person name="Higgins S."/>
            <person name="Loffler F."/>
        </authorList>
    </citation>
    <scope>NUCLEOTIDE SEQUENCE</scope>
</reference>
<comment type="caution">
    <text evidence="1">The sequence shown here is derived from an EMBL/GenBank/DDBJ whole genome shotgun (WGS) entry which is preliminary data.</text>
</comment>
<protein>
    <submittedName>
        <fullName evidence="1">Uncharacterized protein</fullName>
    </submittedName>
</protein>
<name>A0A645E4T6_9ZZZZ</name>
<accession>A0A645E4T6</accession>
<dbReference type="AlphaFoldDB" id="A0A645E4T6"/>
<organism evidence="1">
    <name type="scientific">bioreactor metagenome</name>
    <dbReference type="NCBI Taxonomy" id="1076179"/>
    <lineage>
        <taxon>unclassified sequences</taxon>
        <taxon>metagenomes</taxon>
        <taxon>ecological metagenomes</taxon>
    </lineage>
</organism>
<proteinExistence type="predicted"/>